<feature type="region of interest" description="Disordered" evidence="1">
    <location>
        <begin position="490"/>
        <end position="513"/>
    </location>
</feature>
<reference evidence="3 4" key="1">
    <citation type="submission" date="2023-06" db="EMBL/GenBank/DDBJ databases">
        <title>Alteromonas sp. ASW11-36 isolated from intertidal sand.</title>
        <authorList>
            <person name="Li Y."/>
        </authorList>
    </citation>
    <scope>NUCLEOTIDE SEQUENCE [LARGE SCALE GENOMIC DNA]</scope>
    <source>
        <strain evidence="3 4">ASW11-36</strain>
    </source>
</reference>
<accession>A0ABT7T133</accession>
<evidence type="ECO:0000259" key="2">
    <source>
        <dbReference type="Pfam" id="PF13401"/>
    </source>
</evidence>
<dbReference type="InterPro" id="IPR011114">
    <property type="entry name" value="RuvA_C"/>
</dbReference>
<dbReference type="Pfam" id="PF13401">
    <property type="entry name" value="AAA_22"/>
    <property type="match status" value="1"/>
</dbReference>
<dbReference type="EMBL" id="JAUCBP010000013">
    <property type="protein sequence ID" value="MDM7862162.1"/>
    <property type="molecule type" value="Genomic_DNA"/>
</dbReference>
<feature type="domain" description="ORC1/DEAH AAA+ ATPase" evidence="2">
    <location>
        <begin position="140"/>
        <end position="282"/>
    </location>
</feature>
<dbReference type="InterPro" id="IPR027417">
    <property type="entry name" value="P-loop_NTPase"/>
</dbReference>
<dbReference type="InterPro" id="IPR049945">
    <property type="entry name" value="AAA_22"/>
</dbReference>
<dbReference type="RefSeq" id="WP_289366943.1">
    <property type="nucleotide sequence ID" value="NZ_JAUCBP010000013.1"/>
</dbReference>
<dbReference type="CDD" id="cd14332">
    <property type="entry name" value="UBA_RuvA_C"/>
    <property type="match status" value="1"/>
</dbReference>
<gene>
    <name evidence="3" type="ORF">QTP81_16270</name>
</gene>
<keyword evidence="4" id="KW-1185">Reference proteome</keyword>
<evidence type="ECO:0000313" key="3">
    <source>
        <dbReference type="EMBL" id="MDM7862162.1"/>
    </source>
</evidence>
<dbReference type="SUPFAM" id="SSF52540">
    <property type="entry name" value="P-loop containing nucleoside triphosphate hydrolases"/>
    <property type="match status" value="1"/>
</dbReference>
<evidence type="ECO:0000256" key="1">
    <source>
        <dbReference type="SAM" id="MobiDB-lite"/>
    </source>
</evidence>
<dbReference type="Gene3D" id="3.40.50.300">
    <property type="entry name" value="P-loop containing nucleotide triphosphate hydrolases"/>
    <property type="match status" value="1"/>
</dbReference>
<keyword evidence="3" id="KW-0547">Nucleotide-binding</keyword>
<sequence>MKQMELMMNTDIKGSVKAIYKKTNIAIYDGNPLIECLPSLGSPQEVIDRFDRFPSDIDRAAAPGQRSSALVAELNNIFVGLPQHYELALWIDQKIKSGYVARNPAHTHSASLLQENYSRQMRGEPVMKDSLASFEHATPSGIIYGVPGTGKTTSLKRALSHYNQVIQHESLGITQLSYLFLDFPHDGSLKILCKNFFDAINRATGKPNTVWEERRESIDSLLRKMQAAVVRFHIGILVIDEFQFWRSKTRNSDEVIAFLVSLINTIKIPVVFSGTPAAYGRLESHAALARRVTGFNTWDPLQSHYSSTNDTNKLWHYFVRKVWNIHFLSKPRAKLTNEIVSTWYDCTQGILDLAVKLFIQTQLHAIRSQKEVITAELIRRTYQDDFKSVHSVIRALRSKNPDLISEFPDLPISPVTANIAKLHSSIEAVAIKSTPTSVEPILEDLVDCLVCCGFSEAEAKPAVERALSENKGLEKRAILPIVTDLLKQQKPKAAKKVGQSPVKKSMQSMPEEDINAQHSLFDKLIN</sequence>
<dbReference type="GO" id="GO:0005524">
    <property type="term" value="F:ATP binding"/>
    <property type="evidence" value="ECO:0007669"/>
    <property type="project" value="UniProtKB-KW"/>
</dbReference>
<keyword evidence="3" id="KW-0067">ATP-binding</keyword>
<protein>
    <submittedName>
        <fullName evidence="3">ATP-binding protein</fullName>
    </submittedName>
</protein>
<proteinExistence type="predicted"/>
<dbReference type="Proteomes" id="UP001234343">
    <property type="component" value="Unassembled WGS sequence"/>
</dbReference>
<comment type="caution">
    <text evidence="3">The sequence shown here is derived from an EMBL/GenBank/DDBJ whole genome shotgun (WGS) entry which is preliminary data.</text>
</comment>
<evidence type="ECO:0000313" key="4">
    <source>
        <dbReference type="Proteomes" id="UP001234343"/>
    </source>
</evidence>
<name>A0ABT7T133_9ALTE</name>
<organism evidence="3 4">
    <name type="scientific">Alteromonas arenosi</name>
    <dbReference type="NCBI Taxonomy" id="3055817"/>
    <lineage>
        <taxon>Bacteria</taxon>
        <taxon>Pseudomonadati</taxon>
        <taxon>Pseudomonadota</taxon>
        <taxon>Gammaproteobacteria</taxon>
        <taxon>Alteromonadales</taxon>
        <taxon>Alteromonadaceae</taxon>
        <taxon>Alteromonas/Salinimonas group</taxon>
        <taxon>Alteromonas</taxon>
    </lineage>
</organism>